<organism evidence="1">
    <name type="scientific">Schizaphis graminum</name>
    <name type="common">Green bug aphid</name>
    <dbReference type="NCBI Taxonomy" id="13262"/>
    <lineage>
        <taxon>Eukaryota</taxon>
        <taxon>Metazoa</taxon>
        <taxon>Ecdysozoa</taxon>
        <taxon>Arthropoda</taxon>
        <taxon>Hexapoda</taxon>
        <taxon>Insecta</taxon>
        <taxon>Pterygota</taxon>
        <taxon>Neoptera</taxon>
        <taxon>Paraneoptera</taxon>
        <taxon>Hemiptera</taxon>
        <taxon>Sternorrhyncha</taxon>
        <taxon>Aphidomorpha</taxon>
        <taxon>Aphidoidea</taxon>
        <taxon>Aphididae</taxon>
        <taxon>Aphidini</taxon>
        <taxon>Schizaphis</taxon>
    </lineage>
</organism>
<sequence length="227" mass="26627">MALSISMNILLSPDRRELLEYANQLLDYFVKQFEIIYGVEFSSHNVHGLIHLCDAYQKFGPLDNCCAFKFENYMKELKLLIRKHEKPLEQVINRYSERNALTIEEIFNNTSNKNKNLYYTENPILEQEHNDGPLNENCTGSQYKRLFFKTLKIKIKGYADCFVLTNNEIIIKCLNIIYDKGEVYLIGKYFKNISSLYNDPIDSSMLNIYQVGKMSDTTKSWHISKII</sequence>
<gene>
    <name evidence="1" type="ORF">g.3366</name>
</gene>
<reference evidence="1" key="1">
    <citation type="submission" date="2018-04" db="EMBL/GenBank/DDBJ databases">
        <title>Transcriptome of Schizaphis graminum biotype I.</title>
        <authorList>
            <person name="Scully E.D."/>
            <person name="Geib S.M."/>
            <person name="Palmer N.A."/>
            <person name="Koch K."/>
            <person name="Bradshaw J."/>
            <person name="Heng-Moss T."/>
            <person name="Sarath G."/>
        </authorList>
    </citation>
    <scope>NUCLEOTIDE SEQUENCE</scope>
</reference>
<dbReference type="PANTHER" id="PTHR33053">
    <property type="entry name" value="PROTEIN, PUTATIVE-RELATED"/>
    <property type="match status" value="1"/>
</dbReference>
<dbReference type="AlphaFoldDB" id="A0A2S2PLP1"/>
<name>A0A2S2PLP1_SCHGA</name>
<dbReference type="EMBL" id="GGMR01017177">
    <property type="protein sequence ID" value="MBY29796.1"/>
    <property type="molecule type" value="Transcribed_RNA"/>
</dbReference>
<evidence type="ECO:0000313" key="1">
    <source>
        <dbReference type="EMBL" id="MBY29796.1"/>
    </source>
</evidence>
<proteinExistence type="predicted"/>
<protein>
    <submittedName>
        <fullName evidence="1">Uncharacterized protein</fullName>
    </submittedName>
</protein>
<accession>A0A2S2PLP1</accession>